<sequence>MPTVIAYGADYSAGEFSPAQLDAYTAGGGWDLRVLLRYIGYPQQPKCISHYPGAYQQHVAAGRTVVLLHEWDVDDTAGGWDAGVAQARLALNDANSIGYPADMPIFMCADDWLSKHGIAVSTAMSYLDGAASVLGWNRTGAYGFSDFVHPAQDGGHARWFWLCGDEANVRDGIHLYQCNYSQFSHDGVGCDLNKVYVDPASFSEGDFLMALEPWKQERIFDRILSMSQGVDGQDFDGAQFAREESERRALADAVAKLSQQVQALSDKIDAMQQNK</sequence>
<keyword evidence="4" id="KW-1185">Reference proteome</keyword>
<evidence type="ECO:0000259" key="2">
    <source>
        <dbReference type="Pfam" id="PF08924"/>
    </source>
</evidence>
<accession>A0ABR6BU13</accession>
<feature type="domain" description="Rv2525c-like glycoside hydrolase-like" evidence="2">
    <location>
        <begin position="35"/>
        <end position="149"/>
    </location>
</feature>
<organism evidence="3 4">
    <name type="scientific">Kutzneria viridogrisea</name>
    <dbReference type="NCBI Taxonomy" id="47990"/>
    <lineage>
        <taxon>Bacteria</taxon>
        <taxon>Bacillati</taxon>
        <taxon>Actinomycetota</taxon>
        <taxon>Actinomycetes</taxon>
        <taxon>Pseudonocardiales</taxon>
        <taxon>Pseudonocardiaceae</taxon>
        <taxon>Kutzneria</taxon>
    </lineage>
</organism>
<dbReference type="Pfam" id="PF08924">
    <property type="entry name" value="Rv2525c_GlyHyd-like"/>
    <property type="match status" value="1"/>
</dbReference>
<dbReference type="Proteomes" id="UP000517916">
    <property type="component" value="Unassembled WGS sequence"/>
</dbReference>
<dbReference type="RefSeq" id="WP_182839821.1">
    <property type="nucleotide sequence ID" value="NZ_BAAABQ010000025.1"/>
</dbReference>
<evidence type="ECO:0000256" key="1">
    <source>
        <dbReference type="SAM" id="Coils"/>
    </source>
</evidence>
<name>A0ABR6BU13_9PSEU</name>
<proteinExistence type="predicted"/>
<keyword evidence="1" id="KW-0175">Coiled coil</keyword>
<reference evidence="3 4" key="1">
    <citation type="submission" date="2020-08" db="EMBL/GenBank/DDBJ databases">
        <title>Genomic Encyclopedia of Archaeal and Bacterial Type Strains, Phase II (KMG-II): from individual species to whole genera.</title>
        <authorList>
            <person name="Goeker M."/>
        </authorList>
    </citation>
    <scope>NUCLEOTIDE SEQUENCE [LARGE SCALE GENOMIC DNA]</scope>
    <source>
        <strain evidence="3 4">DSM 43850</strain>
    </source>
</reference>
<evidence type="ECO:0000313" key="4">
    <source>
        <dbReference type="Proteomes" id="UP000517916"/>
    </source>
</evidence>
<dbReference type="Gene3D" id="3.20.20.80">
    <property type="entry name" value="Glycosidases"/>
    <property type="match status" value="1"/>
</dbReference>
<feature type="coiled-coil region" evidence="1">
    <location>
        <begin position="240"/>
        <end position="274"/>
    </location>
</feature>
<protein>
    <recommendedName>
        <fullName evidence="2">Rv2525c-like glycoside hydrolase-like domain-containing protein</fullName>
    </recommendedName>
</protein>
<evidence type="ECO:0000313" key="3">
    <source>
        <dbReference type="EMBL" id="MBA8930380.1"/>
    </source>
</evidence>
<gene>
    <name evidence="3" type="ORF">BC739_007613</name>
</gene>
<comment type="caution">
    <text evidence="3">The sequence shown here is derived from an EMBL/GenBank/DDBJ whole genome shotgun (WGS) entry which is preliminary data.</text>
</comment>
<dbReference type="InterPro" id="IPR015020">
    <property type="entry name" value="Rv2525c-like_Glyco_Hydro-like"/>
</dbReference>
<dbReference type="EMBL" id="JACJID010000006">
    <property type="protein sequence ID" value="MBA8930380.1"/>
    <property type="molecule type" value="Genomic_DNA"/>
</dbReference>